<dbReference type="EMBL" id="LR593886">
    <property type="protein sequence ID" value="VTR93088.1"/>
    <property type="molecule type" value="Genomic_DNA"/>
</dbReference>
<evidence type="ECO:0000313" key="1">
    <source>
        <dbReference type="EMBL" id="VTR93088.1"/>
    </source>
</evidence>
<accession>A0A6P2CVA6</accession>
<dbReference type="RefSeq" id="WP_162667872.1">
    <property type="nucleotide sequence ID" value="NZ_LR593886.1"/>
</dbReference>
<name>A0A6P2CVA6_9BACT</name>
<reference evidence="1 2" key="1">
    <citation type="submission" date="2019-05" db="EMBL/GenBank/DDBJ databases">
        <authorList>
            <consortium name="Science for Life Laboratories"/>
        </authorList>
    </citation>
    <scope>NUCLEOTIDE SEQUENCE [LARGE SCALE GENOMIC DNA]</scope>
    <source>
        <strain evidence="1">Soil9</strain>
    </source>
</reference>
<evidence type="ECO:0000313" key="2">
    <source>
        <dbReference type="Proteomes" id="UP000464178"/>
    </source>
</evidence>
<keyword evidence="2" id="KW-1185">Reference proteome</keyword>
<dbReference type="AlphaFoldDB" id="A0A6P2CVA6"/>
<proteinExistence type="predicted"/>
<dbReference type="KEGG" id="gms:SOIL9_46260"/>
<sequence>MPSSHPLPSGGAIRAVQVDEPEGLVVFFCTDPSATVADILGLVADRFGLEIAFRDVKEVVGTS</sequence>
<organism evidence="1 2">
    <name type="scientific">Gemmata massiliana</name>
    <dbReference type="NCBI Taxonomy" id="1210884"/>
    <lineage>
        <taxon>Bacteria</taxon>
        <taxon>Pseudomonadati</taxon>
        <taxon>Planctomycetota</taxon>
        <taxon>Planctomycetia</taxon>
        <taxon>Gemmatales</taxon>
        <taxon>Gemmataceae</taxon>
        <taxon>Gemmata</taxon>
    </lineage>
</organism>
<protein>
    <submittedName>
        <fullName evidence="1">Uncharacterized protein</fullName>
    </submittedName>
</protein>
<dbReference type="Proteomes" id="UP000464178">
    <property type="component" value="Chromosome"/>
</dbReference>
<gene>
    <name evidence="1" type="ORF">SOIL9_46260</name>
</gene>